<evidence type="ECO:0000256" key="5">
    <source>
        <dbReference type="NCBIfam" id="TIGR03334"/>
    </source>
</evidence>
<dbReference type="GeneID" id="10394268"/>
<accession>F2KTD0</accession>
<feature type="domain" description="Pyruvate/ketoisovalerate oxidoreductase catalytic" evidence="6">
    <location>
        <begin position="11"/>
        <end position="188"/>
    </location>
</feature>
<sequence>MRLDVLLVGVGGQGILTSAAILARAAMNSGINVLTAETHGMAQRGGSVEVHVRFGDVKSPLIPYGSADVMVALEPVEALRYTHYCSEKTVAIVNTKPIIPLSVSRGDAEYPSLDTISEKLSYLKSVHFINATELAEEAGSPQATNVVVLGALSKITSLNYDAVEKALIETLPPKLHEVNLKALKAGYDALKA</sequence>
<reference evidence="7 8" key="1">
    <citation type="submission" date="2011-03" db="EMBL/GenBank/DDBJ databases">
        <title>The complete genome of Archaeoglobus veneficus SNP6.</title>
        <authorList>
            <consortium name="US DOE Joint Genome Institute (JGI-PGF)"/>
            <person name="Lucas S."/>
            <person name="Copeland A."/>
            <person name="Lapidus A."/>
            <person name="Bruce D."/>
            <person name="Goodwin L."/>
            <person name="Pitluck S."/>
            <person name="Kyrpides N."/>
            <person name="Mavromatis K."/>
            <person name="Pagani I."/>
            <person name="Ivanova N."/>
            <person name="Mikhailova N."/>
            <person name="Lu M."/>
            <person name="Detter J.C."/>
            <person name="Tapia R."/>
            <person name="Han C."/>
            <person name="Land M."/>
            <person name="Hauser L."/>
            <person name="Markowitz V."/>
            <person name="Cheng J.-F."/>
            <person name="Hugenholtz P."/>
            <person name="Woyke T."/>
            <person name="Wu D."/>
            <person name="Spring S."/>
            <person name="Brambilla E."/>
            <person name="Klenk H.-P."/>
            <person name="Eisen J.A."/>
        </authorList>
    </citation>
    <scope>NUCLEOTIDE SEQUENCE [LARGE SCALE GENOMIC DNA]</scope>
    <source>
        <strain>SNP6</strain>
    </source>
</reference>
<evidence type="ECO:0000313" key="7">
    <source>
        <dbReference type="EMBL" id="AEA47160.1"/>
    </source>
</evidence>
<dbReference type="Pfam" id="PF01558">
    <property type="entry name" value="POR"/>
    <property type="match status" value="1"/>
</dbReference>
<dbReference type="NCBIfam" id="TIGR03334">
    <property type="entry name" value="IOR_beta"/>
    <property type="match status" value="1"/>
</dbReference>
<evidence type="ECO:0000313" key="8">
    <source>
        <dbReference type="Proteomes" id="UP000008136"/>
    </source>
</evidence>
<comment type="function">
    <text evidence="1">Catalyzes the ferredoxin-dependent oxidative decarboxylation of arylpyruvates.</text>
</comment>
<dbReference type="InterPro" id="IPR017719">
    <property type="entry name" value="Indolepyruvate_Fd_OxRdtase_bsu"/>
</dbReference>
<proteinExistence type="predicted"/>
<evidence type="ECO:0000256" key="1">
    <source>
        <dbReference type="ARBA" id="ARBA00002995"/>
    </source>
</evidence>
<keyword evidence="7" id="KW-0670">Pyruvate</keyword>
<dbReference type="Proteomes" id="UP000008136">
    <property type="component" value="Chromosome"/>
</dbReference>
<dbReference type="KEGG" id="ave:Arcve_1152"/>
<dbReference type="RefSeq" id="WP_013683824.1">
    <property type="nucleotide sequence ID" value="NC_015320.1"/>
</dbReference>
<dbReference type="InterPro" id="IPR002869">
    <property type="entry name" value="Pyrv_flavodox_OxRed_cen"/>
</dbReference>
<comment type="subunit">
    <text evidence="2">Heterodimer of the IorA and IorB subunits.</text>
</comment>
<dbReference type="PANTHER" id="PTHR43854:SF1">
    <property type="entry name" value="INDOLEPYRUVATE OXIDOREDUCTASE SUBUNIT IORB"/>
    <property type="match status" value="1"/>
</dbReference>
<dbReference type="AlphaFoldDB" id="F2KTD0"/>
<organism evidence="7 8">
    <name type="scientific">Archaeoglobus veneficus (strain DSM 11195 / SNP6)</name>
    <dbReference type="NCBI Taxonomy" id="693661"/>
    <lineage>
        <taxon>Archaea</taxon>
        <taxon>Methanobacteriati</taxon>
        <taxon>Methanobacteriota</taxon>
        <taxon>Archaeoglobi</taxon>
        <taxon>Archaeoglobales</taxon>
        <taxon>Archaeoglobaceae</taxon>
        <taxon>Archaeoglobus</taxon>
    </lineage>
</organism>
<dbReference type="GO" id="GO:0043805">
    <property type="term" value="F:indolepyruvate ferredoxin oxidoreductase activity"/>
    <property type="evidence" value="ECO:0007669"/>
    <property type="project" value="UniProtKB-EC"/>
</dbReference>
<dbReference type="SUPFAM" id="SSF53323">
    <property type="entry name" value="Pyruvate-ferredoxin oxidoreductase, PFOR, domain III"/>
    <property type="match status" value="1"/>
</dbReference>
<keyword evidence="8" id="KW-1185">Reference proteome</keyword>
<gene>
    <name evidence="7" type="ordered locus">Arcve_1152</name>
</gene>
<evidence type="ECO:0000256" key="2">
    <source>
        <dbReference type="ARBA" id="ARBA00011238"/>
    </source>
</evidence>
<evidence type="ECO:0000256" key="3">
    <source>
        <dbReference type="ARBA" id="ARBA00023002"/>
    </source>
</evidence>
<dbReference type="OrthoDB" id="53326at2157"/>
<dbReference type="InterPro" id="IPR019752">
    <property type="entry name" value="Pyrv/ketoisovalerate_OxRed_cat"/>
</dbReference>
<dbReference type="STRING" id="693661.Arcve_1152"/>
<evidence type="ECO:0000256" key="4">
    <source>
        <dbReference type="ARBA" id="ARBA00048332"/>
    </source>
</evidence>
<dbReference type="EMBL" id="CP002588">
    <property type="protein sequence ID" value="AEA47160.1"/>
    <property type="molecule type" value="Genomic_DNA"/>
</dbReference>
<protein>
    <recommendedName>
        <fullName evidence="5">Indolepyruvate ferredoxin oxidoreductase subunit beta</fullName>
        <ecNumber evidence="5">1.2.7.8</ecNumber>
    </recommendedName>
</protein>
<evidence type="ECO:0000259" key="6">
    <source>
        <dbReference type="Pfam" id="PF01558"/>
    </source>
</evidence>
<name>F2KTD0_ARCVS</name>
<keyword evidence="3 7" id="KW-0560">Oxidoreductase</keyword>
<dbReference type="HOGENOM" id="CLU_087284_1_1_2"/>
<comment type="catalytic activity">
    <reaction evidence="4">
        <text>indole-3-pyruvate + 2 oxidized [2Fe-2S]-[ferredoxin] + CoA = (indol-3-yl)acetyl-CoA + 2 reduced [2Fe-2S]-[ferredoxin] + CO2 + H(+)</text>
        <dbReference type="Rhea" id="RHEA:12645"/>
        <dbReference type="Rhea" id="RHEA-COMP:10000"/>
        <dbReference type="Rhea" id="RHEA-COMP:10001"/>
        <dbReference type="ChEBI" id="CHEBI:15378"/>
        <dbReference type="ChEBI" id="CHEBI:16526"/>
        <dbReference type="ChEBI" id="CHEBI:17640"/>
        <dbReference type="ChEBI" id="CHEBI:33737"/>
        <dbReference type="ChEBI" id="CHEBI:33738"/>
        <dbReference type="ChEBI" id="CHEBI:57271"/>
        <dbReference type="ChEBI" id="CHEBI:57287"/>
        <dbReference type="EC" id="1.2.7.8"/>
    </reaction>
</comment>
<dbReference type="EC" id="1.2.7.8" evidence="5"/>
<dbReference type="PANTHER" id="PTHR43854">
    <property type="entry name" value="INDOLEPYRUVATE OXIDOREDUCTASE SUBUNIT IORB"/>
    <property type="match status" value="1"/>
</dbReference>
<dbReference type="InterPro" id="IPR052198">
    <property type="entry name" value="IorB_Oxidoreductase"/>
</dbReference>
<dbReference type="eggNOG" id="arCOG01602">
    <property type="taxonomic scope" value="Archaea"/>
</dbReference>
<dbReference type="Gene3D" id="3.40.920.10">
    <property type="entry name" value="Pyruvate-ferredoxin oxidoreductase, PFOR, domain III"/>
    <property type="match status" value="1"/>
</dbReference>